<dbReference type="InterPro" id="IPR017946">
    <property type="entry name" value="PLC-like_Pdiesterase_TIM-brl"/>
</dbReference>
<name>A0ABU3SAK3_9HYPH</name>
<dbReference type="Gene3D" id="3.20.20.190">
    <property type="entry name" value="Phosphatidylinositol (PI) phosphodiesterase"/>
    <property type="match status" value="1"/>
</dbReference>
<dbReference type="SUPFAM" id="SSF51695">
    <property type="entry name" value="PLC-like phosphodiesterases"/>
    <property type="match status" value="1"/>
</dbReference>
<evidence type="ECO:0000313" key="3">
    <source>
        <dbReference type="Proteomes" id="UP001254257"/>
    </source>
</evidence>
<evidence type="ECO:0000259" key="1">
    <source>
        <dbReference type="PROSITE" id="PS51704"/>
    </source>
</evidence>
<dbReference type="EMBL" id="JAWDID010000029">
    <property type="protein sequence ID" value="MDU0341812.1"/>
    <property type="molecule type" value="Genomic_DNA"/>
</dbReference>
<protein>
    <submittedName>
        <fullName evidence="2">Glycerophosphodiester phosphodiesterase family protein</fullName>
    </submittedName>
</protein>
<dbReference type="PANTHER" id="PTHR46211:SF1">
    <property type="entry name" value="GLYCEROPHOSPHODIESTER PHOSPHODIESTERASE, CYTOPLASMIC"/>
    <property type="match status" value="1"/>
</dbReference>
<dbReference type="PANTHER" id="PTHR46211">
    <property type="entry name" value="GLYCEROPHOSPHORYL DIESTER PHOSPHODIESTERASE"/>
    <property type="match status" value="1"/>
</dbReference>
<sequence>MRAEPWLTARPIAHRGLHDLAGGVIENSISAAQAAIAGGFAIECDVQLSADEEALVFHDFTLERLTGETGRVDARKAAELSGIGLTGSGDKIPTLTSFLAAIGGRTPLVIEIKSRFDGDLRLAKRTAEIVAGYKDRPIVLKSFDPVVVAALRELAPGFARGIVAMSAYDAYRDYDPLSAAQKHALANLLHFGESQPDFVSWKVADLPTAAPFLCRKALGLPLMTWTVRTQEDRARAAEHADQMVFEGFRP</sequence>
<reference evidence="2 3" key="1">
    <citation type="submission" date="2023-09" db="EMBL/GenBank/DDBJ databases">
        <title>Whole genome shotgun sequencing (WGS) of Bosea sp. ZW T0_25, isolated from stored onions (Allium cepa).</title>
        <authorList>
            <person name="Stoll D.A."/>
            <person name="Huch M."/>
        </authorList>
    </citation>
    <scope>NUCLEOTIDE SEQUENCE [LARGE SCALE GENOMIC DNA]</scope>
    <source>
        <strain evidence="2 3">ZW T0_25</strain>
    </source>
</reference>
<keyword evidence="3" id="KW-1185">Reference proteome</keyword>
<comment type="caution">
    <text evidence="2">The sequence shown here is derived from an EMBL/GenBank/DDBJ whole genome shotgun (WGS) entry which is preliminary data.</text>
</comment>
<proteinExistence type="predicted"/>
<dbReference type="InterPro" id="IPR030395">
    <property type="entry name" value="GP_PDE_dom"/>
</dbReference>
<dbReference type="Pfam" id="PF03009">
    <property type="entry name" value="GDPD"/>
    <property type="match status" value="1"/>
</dbReference>
<dbReference type="Proteomes" id="UP001254257">
    <property type="component" value="Unassembled WGS sequence"/>
</dbReference>
<feature type="domain" description="GP-PDE" evidence="1">
    <location>
        <begin position="9"/>
        <end position="250"/>
    </location>
</feature>
<evidence type="ECO:0000313" key="2">
    <source>
        <dbReference type="EMBL" id="MDU0341812.1"/>
    </source>
</evidence>
<organism evidence="2 3">
    <name type="scientific">Bosea rubneri</name>
    <dbReference type="NCBI Taxonomy" id="3075434"/>
    <lineage>
        <taxon>Bacteria</taxon>
        <taxon>Pseudomonadati</taxon>
        <taxon>Pseudomonadota</taxon>
        <taxon>Alphaproteobacteria</taxon>
        <taxon>Hyphomicrobiales</taxon>
        <taxon>Boseaceae</taxon>
        <taxon>Bosea</taxon>
    </lineage>
</organism>
<gene>
    <name evidence="2" type="ORF">RKE40_18065</name>
</gene>
<dbReference type="PROSITE" id="PS51704">
    <property type="entry name" value="GP_PDE"/>
    <property type="match status" value="1"/>
</dbReference>
<dbReference type="RefSeq" id="WP_316019623.1">
    <property type="nucleotide sequence ID" value="NZ_JAWDID010000029.1"/>
</dbReference>
<accession>A0ABU3SAK3</accession>